<evidence type="ECO:0000313" key="3">
    <source>
        <dbReference type="EMBL" id="ETO31562.1"/>
    </source>
</evidence>
<protein>
    <recommendedName>
        <fullName evidence="5">SAM domain-containing protein</fullName>
    </recommendedName>
</protein>
<feature type="compositionally biased region" description="Polar residues" evidence="2">
    <location>
        <begin position="97"/>
        <end position="107"/>
    </location>
</feature>
<proteinExistence type="predicted"/>
<organism evidence="3 4">
    <name type="scientific">Reticulomyxa filosa</name>
    <dbReference type="NCBI Taxonomy" id="46433"/>
    <lineage>
        <taxon>Eukaryota</taxon>
        <taxon>Sar</taxon>
        <taxon>Rhizaria</taxon>
        <taxon>Retaria</taxon>
        <taxon>Foraminifera</taxon>
        <taxon>Monothalamids</taxon>
        <taxon>Reticulomyxidae</taxon>
        <taxon>Reticulomyxa</taxon>
    </lineage>
</organism>
<evidence type="ECO:0000256" key="2">
    <source>
        <dbReference type="SAM" id="MobiDB-lite"/>
    </source>
</evidence>
<gene>
    <name evidence="3" type="ORF">RFI_05557</name>
</gene>
<keyword evidence="1" id="KW-0175">Coiled coil</keyword>
<dbReference type="AlphaFoldDB" id="X6P1X9"/>
<reference evidence="3 4" key="1">
    <citation type="journal article" date="2013" name="Curr. Biol.">
        <title>The Genome of the Foraminiferan Reticulomyxa filosa.</title>
        <authorList>
            <person name="Glockner G."/>
            <person name="Hulsmann N."/>
            <person name="Schleicher M."/>
            <person name="Noegel A.A."/>
            <person name="Eichinger L."/>
            <person name="Gallinger C."/>
            <person name="Pawlowski J."/>
            <person name="Sierra R."/>
            <person name="Euteneuer U."/>
            <person name="Pillet L."/>
            <person name="Moustafa A."/>
            <person name="Platzer M."/>
            <person name="Groth M."/>
            <person name="Szafranski K."/>
            <person name="Schliwa M."/>
        </authorList>
    </citation>
    <scope>NUCLEOTIDE SEQUENCE [LARGE SCALE GENOMIC DNA]</scope>
</reference>
<accession>X6P1X9</accession>
<dbReference type="Proteomes" id="UP000023152">
    <property type="component" value="Unassembled WGS sequence"/>
</dbReference>
<evidence type="ECO:0000313" key="4">
    <source>
        <dbReference type="Proteomes" id="UP000023152"/>
    </source>
</evidence>
<evidence type="ECO:0008006" key="5">
    <source>
        <dbReference type="Google" id="ProtNLM"/>
    </source>
</evidence>
<feature type="region of interest" description="Disordered" evidence="2">
    <location>
        <begin position="97"/>
        <end position="119"/>
    </location>
</feature>
<keyword evidence="4" id="KW-1185">Reference proteome</keyword>
<feature type="coiled-coil region" evidence="1">
    <location>
        <begin position="131"/>
        <end position="165"/>
    </location>
</feature>
<comment type="caution">
    <text evidence="3">The sequence shown here is derived from an EMBL/GenBank/DDBJ whole genome shotgun (WGS) entry which is preliminary data.</text>
</comment>
<dbReference type="EMBL" id="ASPP01004845">
    <property type="protein sequence ID" value="ETO31562.1"/>
    <property type="molecule type" value="Genomic_DNA"/>
</dbReference>
<name>X6P1X9_RETFI</name>
<evidence type="ECO:0000256" key="1">
    <source>
        <dbReference type="SAM" id="Coils"/>
    </source>
</evidence>
<sequence>MYIHICIYIFFFGNNRIPIDSSQTQELKGWLENNKFGQFFQKMYESGVETLDDLHALQTENDVMALAGSTGVNMSIMFRKKFVRCVLELSSASSTNGNYTTETLNQDDPTEETRGLSKAEQKALTDLTSAIKEHSVQLKTTRDDLANIKKQAEDLRQKISELFDKAMGVLLVRRKHLENSINLKETERTEMLQKRIDDFQKSAKNLLKVMCHSPKKKIPEFCAKNIVYDIKIKV</sequence>